<feature type="domain" description="Helitron helicase-like" evidence="1">
    <location>
        <begin position="6"/>
        <end position="131"/>
    </location>
</feature>
<reference evidence="2" key="1">
    <citation type="submission" date="2017-05" db="UniProtKB">
        <authorList>
            <consortium name="EnsemblMetazoa"/>
        </authorList>
    </citation>
    <scope>IDENTIFICATION</scope>
</reference>
<dbReference type="EnsemblMetazoa" id="Aqu2.1.20645_001">
    <property type="protein sequence ID" value="Aqu2.1.20645_001"/>
    <property type="gene ID" value="Aqu2.1.20645"/>
</dbReference>
<dbReference type="InParanoid" id="A0A1X7TZ98"/>
<protein>
    <recommendedName>
        <fullName evidence="1">Helitron helicase-like domain-containing protein</fullName>
    </recommendedName>
</protein>
<dbReference type="OrthoDB" id="416437at2759"/>
<dbReference type="Pfam" id="PF14214">
    <property type="entry name" value="Helitron_like_N"/>
    <property type="match status" value="1"/>
</dbReference>
<evidence type="ECO:0000313" key="2">
    <source>
        <dbReference type="EnsemblMetazoa" id="Aqu2.1.20645_001"/>
    </source>
</evidence>
<sequence>MKYDDGRFAKHPRFRFFALNIEISWREYEAGRFYIKQHPGEAHLTVDNLRDMIGREGERFSNKVVHFGTSLHGTKQYWFKERNNLIAMIDTLGLPTFFFTHSAADHQWPELAHLICPEDPDDKQARARAVINNPH</sequence>
<evidence type="ECO:0000259" key="1">
    <source>
        <dbReference type="Pfam" id="PF14214"/>
    </source>
</evidence>
<proteinExistence type="predicted"/>
<dbReference type="STRING" id="400682.A0A1X7TZ98"/>
<accession>A0A1X7TZ98</accession>
<dbReference type="InterPro" id="IPR025476">
    <property type="entry name" value="Helitron_helicase-like"/>
</dbReference>
<dbReference type="AlphaFoldDB" id="A0A1X7TZ98"/>
<name>A0A1X7TZ98_AMPQE</name>
<organism evidence="2">
    <name type="scientific">Amphimedon queenslandica</name>
    <name type="common">Sponge</name>
    <dbReference type="NCBI Taxonomy" id="400682"/>
    <lineage>
        <taxon>Eukaryota</taxon>
        <taxon>Metazoa</taxon>
        <taxon>Porifera</taxon>
        <taxon>Demospongiae</taxon>
        <taxon>Heteroscleromorpha</taxon>
        <taxon>Haplosclerida</taxon>
        <taxon>Niphatidae</taxon>
        <taxon>Amphimedon</taxon>
    </lineage>
</organism>